<evidence type="ECO:0000313" key="17">
    <source>
        <dbReference type="EMBL" id="SSA33410.1"/>
    </source>
</evidence>
<dbReference type="InterPro" id="IPR045357">
    <property type="entry name" value="Aminopeptidase_N-like_N"/>
</dbReference>
<dbReference type="CDD" id="cd09602">
    <property type="entry name" value="M1_APN"/>
    <property type="match status" value="1"/>
</dbReference>
<keyword evidence="9" id="KW-0378">Hydrolase</keyword>
<proteinExistence type="inferred from homology"/>
<feature type="domain" description="ERAP1-like C-terminal" evidence="15">
    <location>
        <begin position="541"/>
        <end position="851"/>
    </location>
</feature>
<accession>A0A2Y8ZM95</accession>
<dbReference type="EC" id="3.4.11.2" evidence="4"/>
<evidence type="ECO:0000256" key="8">
    <source>
        <dbReference type="ARBA" id="ARBA00022723"/>
    </source>
</evidence>
<dbReference type="GO" id="GO:0070006">
    <property type="term" value="F:metalloaminopeptidase activity"/>
    <property type="evidence" value="ECO:0007669"/>
    <property type="project" value="TreeGrafter"/>
</dbReference>
<keyword evidence="18" id="KW-1185">Reference proteome</keyword>
<organism evidence="17 18">
    <name type="scientific">Branchiibius hedensis</name>
    <dbReference type="NCBI Taxonomy" id="672460"/>
    <lineage>
        <taxon>Bacteria</taxon>
        <taxon>Bacillati</taxon>
        <taxon>Actinomycetota</taxon>
        <taxon>Actinomycetes</taxon>
        <taxon>Micrococcales</taxon>
        <taxon>Dermacoccaceae</taxon>
        <taxon>Branchiibius</taxon>
    </lineage>
</organism>
<dbReference type="NCBIfam" id="TIGR02412">
    <property type="entry name" value="pepN_strep_liv"/>
    <property type="match status" value="1"/>
</dbReference>
<dbReference type="InterPro" id="IPR050344">
    <property type="entry name" value="Peptidase_M1_aminopeptidases"/>
</dbReference>
<evidence type="ECO:0000256" key="5">
    <source>
        <dbReference type="ARBA" id="ARBA00015611"/>
    </source>
</evidence>
<dbReference type="Pfam" id="PF17900">
    <property type="entry name" value="Peptidase_M1_N"/>
    <property type="match status" value="1"/>
</dbReference>
<dbReference type="GO" id="GO:0008270">
    <property type="term" value="F:zinc ion binding"/>
    <property type="evidence" value="ECO:0007669"/>
    <property type="project" value="InterPro"/>
</dbReference>
<evidence type="ECO:0000259" key="14">
    <source>
        <dbReference type="Pfam" id="PF01433"/>
    </source>
</evidence>
<evidence type="ECO:0000256" key="13">
    <source>
        <dbReference type="ARBA" id="ARBA00031533"/>
    </source>
</evidence>
<dbReference type="PANTHER" id="PTHR11533:SF174">
    <property type="entry name" value="PUROMYCIN-SENSITIVE AMINOPEPTIDASE-RELATED"/>
    <property type="match status" value="1"/>
</dbReference>
<gene>
    <name evidence="17" type="ORF">SAMN04489750_0690</name>
</gene>
<evidence type="ECO:0000313" key="18">
    <source>
        <dbReference type="Proteomes" id="UP000250028"/>
    </source>
</evidence>
<dbReference type="InterPro" id="IPR014782">
    <property type="entry name" value="Peptidase_M1_dom"/>
</dbReference>
<evidence type="ECO:0000259" key="15">
    <source>
        <dbReference type="Pfam" id="PF11838"/>
    </source>
</evidence>
<keyword evidence="6 17" id="KW-0031">Aminopeptidase</keyword>
<dbReference type="Gene3D" id="1.10.390.10">
    <property type="entry name" value="Neutral Protease Domain 2"/>
    <property type="match status" value="1"/>
</dbReference>
<evidence type="ECO:0000256" key="6">
    <source>
        <dbReference type="ARBA" id="ARBA00022438"/>
    </source>
</evidence>
<dbReference type="PRINTS" id="PR00756">
    <property type="entry name" value="ALADIPTASE"/>
</dbReference>
<dbReference type="GO" id="GO:0016020">
    <property type="term" value="C:membrane"/>
    <property type="evidence" value="ECO:0007669"/>
    <property type="project" value="TreeGrafter"/>
</dbReference>
<dbReference type="SUPFAM" id="SSF55486">
    <property type="entry name" value="Metalloproteases ('zincins'), catalytic domain"/>
    <property type="match status" value="1"/>
</dbReference>
<reference evidence="18" key="1">
    <citation type="submission" date="2016-10" db="EMBL/GenBank/DDBJ databases">
        <authorList>
            <person name="Varghese N."/>
            <person name="Submissions S."/>
        </authorList>
    </citation>
    <scope>NUCLEOTIDE SEQUENCE [LARGE SCALE GENOMIC DNA]</scope>
    <source>
        <strain evidence="18">DSM 22951</strain>
    </source>
</reference>
<dbReference type="FunFam" id="1.10.390.10:FF:000004">
    <property type="entry name" value="Aminopeptidase N"/>
    <property type="match status" value="1"/>
</dbReference>
<comment type="cofactor">
    <cofactor evidence="2">
        <name>Zn(2+)</name>
        <dbReference type="ChEBI" id="CHEBI:29105"/>
    </cofactor>
</comment>
<dbReference type="GO" id="GO:0005615">
    <property type="term" value="C:extracellular space"/>
    <property type="evidence" value="ECO:0007669"/>
    <property type="project" value="TreeGrafter"/>
</dbReference>
<keyword evidence="8" id="KW-0479">Metal-binding</keyword>
<dbReference type="GO" id="GO:0006508">
    <property type="term" value="P:proteolysis"/>
    <property type="evidence" value="ECO:0007669"/>
    <property type="project" value="UniProtKB-KW"/>
</dbReference>
<dbReference type="InterPro" id="IPR024571">
    <property type="entry name" value="ERAP1-like_C_dom"/>
</dbReference>
<dbReference type="Gene3D" id="2.60.40.1730">
    <property type="entry name" value="tricorn interacting facor f3 domain"/>
    <property type="match status" value="1"/>
</dbReference>
<dbReference type="AlphaFoldDB" id="A0A2Y8ZM95"/>
<comment type="similarity">
    <text evidence="3">Belongs to the peptidase M1 family.</text>
</comment>
<dbReference type="InterPro" id="IPR012778">
    <property type="entry name" value="Pept_M1_aminopeptidase"/>
</dbReference>
<keyword evidence="11" id="KW-0482">Metalloprotease</keyword>
<dbReference type="GO" id="GO:0042277">
    <property type="term" value="F:peptide binding"/>
    <property type="evidence" value="ECO:0007669"/>
    <property type="project" value="TreeGrafter"/>
</dbReference>
<feature type="domain" description="Peptidase M1 membrane alanine aminopeptidase" evidence="14">
    <location>
        <begin position="245"/>
        <end position="453"/>
    </location>
</feature>
<keyword evidence="10" id="KW-0862">Zinc</keyword>
<evidence type="ECO:0000256" key="12">
    <source>
        <dbReference type="ARBA" id="ARBA00029811"/>
    </source>
</evidence>
<evidence type="ECO:0000256" key="2">
    <source>
        <dbReference type="ARBA" id="ARBA00001947"/>
    </source>
</evidence>
<feature type="domain" description="Aminopeptidase N-like N-terminal" evidence="16">
    <location>
        <begin position="25"/>
        <end position="203"/>
    </location>
</feature>
<protein>
    <recommendedName>
        <fullName evidence="5">Aminopeptidase N</fullName>
        <ecNumber evidence="4">3.4.11.2</ecNumber>
    </recommendedName>
    <alternativeName>
        <fullName evidence="12">Alanine aminopeptidase</fullName>
    </alternativeName>
    <alternativeName>
        <fullName evidence="13">Lysyl aminopeptidase</fullName>
    </alternativeName>
</protein>
<evidence type="ECO:0000256" key="4">
    <source>
        <dbReference type="ARBA" id="ARBA00012564"/>
    </source>
</evidence>
<keyword evidence="7" id="KW-0645">Protease</keyword>
<dbReference type="Pfam" id="PF01433">
    <property type="entry name" value="Peptidase_M1"/>
    <property type="match status" value="1"/>
</dbReference>
<dbReference type="PANTHER" id="PTHR11533">
    <property type="entry name" value="PROTEASE M1 ZINC METALLOPROTEASE"/>
    <property type="match status" value="1"/>
</dbReference>
<evidence type="ECO:0000256" key="9">
    <source>
        <dbReference type="ARBA" id="ARBA00022801"/>
    </source>
</evidence>
<evidence type="ECO:0000256" key="1">
    <source>
        <dbReference type="ARBA" id="ARBA00000098"/>
    </source>
</evidence>
<dbReference type="SUPFAM" id="SSF63737">
    <property type="entry name" value="Leukotriene A4 hydrolase N-terminal domain"/>
    <property type="match status" value="1"/>
</dbReference>
<dbReference type="FunFam" id="2.60.40.1730:FF:000010">
    <property type="entry name" value="Putative aminopeptidase N"/>
    <property type="match status" value="1"/>
</dbReference>
<dbReference type="InterPro" id="IPR042097">
    <property type="entry name" value="Aminopeptidase_N-like_N_sf"/>
</dbReference>
<sequence>MISMPGTNLTHAEANARSLLLDVVNYDIHVDVTQSAEVFSTQSTIAFRCSQPGATTFLDFIGQSVESVLLNGESLSPAAVYDGSRIELPQLGVDNVVEVRATGRFMNTGEGLHRFVDPADQEVYLYTQFEVADARRMFAVFEQPDLKATFAFTVTAPARWEVLSNQPTPKPEPAEGSYLNPAGETEPVAVWRFEPTPRLSSYVTALVAGPYHLVRSTAQTRNGELPLAVGCRKSLAQYLDADNIFDVTRRGFAYYEDMFDYPYPFAKYDQILVPEFNAGAMENAGCVTFAEAYVFRGAVTEAIVEARAQTILHEMAHMWFGDLVTMRWWDDLWLNESFAEWSATTCAAEATQWSAVWTSFAVADKAWAYNQDQLASTHPIVAEIPDLEAVESNFDGITYAKGASVLKQLVAYVGRDNFVAGLRNYFRKHAFGNTRLDDLLTELEATSGRDLRAWSALWLQTAGVNTLTPIVTLDAEGRYQEVVLEQTAPPEHPTLRPQAIAVGLFDLIDGTLHQRFQVRLDVDGPRSVVTDLVGQPQADLLLVNDEDLGYTKTRLDERSLKTVVANPLSLKDSLAQAVVLGACWDMTRDAAMSGRDFVTMVLASITDPMSSMMLRTVLRQMTHTARFFVAPDHRAQVDAQIARDLRAAAQQAPPGSDAQLQLVSAFAAAATDPDDVSWLRALLDGTAQLPGLAVDTEMRWTLLTGLCSTGAAGEEQIVAELDRDPSSTGHERAARARASIPTSEAKRAAWDTLINDSSVPNQTINAIALGFSTPHDPQLLRPFVEPYFDELENIWKARTFAIAQAITSLSFPASLADQELLDATNAWLSAHPQASAGARRAVADHRDGLERALTAQRYDASAH</sequence>
<evidence type="ECO:0000256" key="7">
    <source>
        <dbReference type="ARBA" id="ARBA00022670"/>
    </source>
</evidence>
<evidence type="ECO:0000256" key="10">
    <source>
        <dbReference type="ARBA" id="ARBA00022833"/>
    </source>
</evidence>
<dbReference type="GO" id="GO:0016285">
    <property type="term" value="F:alanyl aminopeptidase activity"/>
    <property type="evidence" value="ECO:0007669"/>
    <property type="project" value="UniProtKB-EC"/>
</dbReference>
<dbReference type="Pfam" id="PF11838">
    <property type="entry name" value="ERAP1_C"/>
    <property type="match status" value="1"/>
</dbReference>
<dbReference type="Proteomes" id="UP000250028">
    <property type="component" value="Unassembled WGS sequence"/>
</dbReference>
<evidence type="ECO:0000256" key="3">
    <source>
        <dbReference type="ARBA" id="ARBA00010136"/>
    </source>
</evidence>
<evidence type="ECO:0000259" key="16">
    <source>
        <dbReference type="Pfam" id="PF17900"/>
    </source>
</evidence>
<comment type="catalytic activity">
    <reaction evidence="1">
        <text>Release of an N-terminal amino acid, Xaa-|-Yaa- from a peptide, amide or arylamide. Xaa is preferably Ala, but may be most amino acids including Pro (slow action). When a terminal hydrophobic residue is followed by a prolyl residue, the two may be released as an intact Xaa-Pro dipeptide.</text>
        <dbReference type="EC" id="3.4.11.2"/>
    </reaction>
</comment>
<dbReference type="GO" id="GO:0043171">
    <property type="term" value="P:peptide catabolic process"/>
    <property type="evidence" value="ECO:0007669"/>
    <property type="project" value="TreeGrafter"/>
</dbReference>
<dbReference type="GO" id="GO:0005737">
    <property type="term" value="C:cytoplasm"/>
    <property type="evidence" value="ECO:0007669"/>
    <property type="project" value="TreeGrafter"/>
</dbReference>
<dbReference type="InterPro" id="IPR001930">
    <property type="entry name" value="Peptidase_M1"/>
</dbReference>
<dbReference type="InterPro" id="IPR027268">
    <property type="entry name" value="Peptidase_M4/M1_CTD_sf"/>
</dbReference>
<evidence type="ECO:0000256" key="11">
    <source>
        <dbReference type="ARBA" id="ARBA00023049"/>
    </source>
</evidence>
<dbReference type="EMBL" id="UESZ01000001">
    <property type="protein sequence ID" value="SSA33410.1"/>
    <property type="molecule type" value="Genomic_DNA"/>
</dbReference>
<name>A0A2Y8ZM95_9MICO</name>